<dbReference type="EMBL" id="NNAY01001243">
    <property type="protein sequence ID" value="OXU24627.1"/>
    <property type="molecule type" value="Genomic_DNA"/>
</dbReference>
<keyword evidence="2" id="KW-1185">Reference proteome</keyword>
<gene>
    <name evidence="1" type="ORF">TSAR_006067</name>
</gene>
<feature type="non-terminal residue" evidence="1">
    <location>
        <position position="1"/>
    </location>
</feature>
<evidence type="ECO:0000313" key="1">
    <source>
        <dbReference type="EMBL" id="OXU24627.1"/>
    </source>
</evidence>
<organism evidence="1 2">
    <name type="scientific">Trichomalopsis sarcophagae</name>
    <dbReference type="NCBI Taxonomy" id="543379"/>
    <lineage>
        <taxon>Eukaryota</taxon>
        <taxon>Metazoa</taxon>
        <taxon>Ecdysozoa</taxon>
        <taxon>Arthropoda</taxon>
        <taxon>Hexapoda</taxon>
        <taxon>Insecta</taxon>
        <taxon>Pterygota</taxon>
        <taxon>Neoptera</taxon>
        <taxon>Endopterygota</taxon>
        <taxon>Hymenoptera</taxon>
        <taxon>Apocrita</taxon>
        <taxon>Proctotrupomorpha</taxon>
        <taxon>Chalcidoidea</taxon>
        <taxon>Pteromalidae</taxon>
        <taxon>Pteromalinae</taxon>
        <taxon>Trichomalopsis</taxon>
    </lineage>
</organism>
<protein>
    <submittedName>
        <fullName evidence="1">Uncharacterized protein</fullName>
    </submittedName>
</protein>
<name>A0A232F2I6_9HYME</name>
<evidence type="ECO:0000313" key="2">
    <source>
        <dbReference type="Proteomes" id="UP000215335"/>
    </source>
</evidence>
<comment type="caution">
    <text evidence="1">The sequence shown here is derived from an EMBL/GenBank/DDBJ whole genome shotgun (WGS) entry which is preliminary data.</text>
</comment>
<dbReference type="Proteomes" id="UP000215335">
    <property type="component" value="Unassembled WGS sequence"/>
</dbReference>
<proteinExistence type="predicted"/>
<accession>A0A232F2I6</accession>
<sequence>SLTITLGEEYNTFVSYGNLNPNVDPSNQFVKSAMNWLPIDWKKKISNNYCEFHEVNGMCTRIYDATVTSDLKLFAESRKKARNAITRPHLINIAVKSRYWYNTTSSKNVRKKL</sequence>
<reference evidence="1 2" key="1">
    <citation type="journal article" date="2017" name="Curr. Biol.">
        <title>The Evolution of Venom by Co-option of Single-Copy Genes.</title>
        <authorList>
            <person name="Martinson E.O."/>
            <person name="Mrinalini"/>
            <person name="Kelkar Y.D."/>
            <person name="Chang C.H."/>
            <person name="Werren J.H."/>
        </authorList>
    </citation>
    <scope>NUCLEOTIDE SEQUENCE [LARGE SCALE GENOMIC DNA]</scope>
    <source>
        <strain evidence="1 2">Alberta</strain>
        <tissue evidence="1">Whole body</tissue>
    </source>
</reference>
<dbReference type="AlphaFoldDB" id="A0A232F2I6"/>